<gene>
    <name evidence="2" type="ORF">LSALG_LOCUS14575</name>
</gene>
<evidence type="ECO:0000313" key="2">
    <source>
        <dbReference type="EMBL" id="CAI9274493.1"/>
    </source>
</evidence>
<protein>
    <recommendedName>
        <fullName evidence="1">Transposase (putative) gypsy type domain-containing protein</fullName>
    </recommendedName>
</protein>
<dbReference type="AlphaFoldDB" id="A0AA35YI90"/>
<sequence>MASIGISHIGMLASTRISHIRTVKSKLTIQTIYMLIQKYNSYPKFNPRLPEANDAITDAPEGFVGVYRVFFKSGLHLPAFDFLKTVLDYYGLHIAQITPNIFHKILFLTLLCVALDVSSAINIFCHFYILMSNGDWVSFSICDGLVDICDGLPTSMKYWK</sequence>
<proteinExistence type="predicted"/>
<reference evidence="2" key="1">
    <citation type="submission" date="2023-04" db="EMBL/GenBank/DDBJ databases">
        <authorList>
            <person name="Vijverberg K."/>
            <person name="Xiong W."/>
            <person name="Schranz E."/>
        </authorList>
    </citation>
    <scope>NUCLEOTIDE SEQUENCE</scope>
</reference>
<name>A0AA35YI90_LACSI</name>
<organism evidence="2 3">
    <name type="scientific">Lactuca saligna</name>
    <name type="common">Willowleaf lettuce</name>
    <dbReference type="NCBI Taxonomy" id="75948"/>
    <lineage>
        <taxon>Eukaryota</taxon>
        <taxon>Viridiplantae</taxon>
        <taxon>Streptophyta</taxon>
        <taxon>Embryophyta</taxon>
        <taxon>Tracheophyta</taxon>
        <taxon>Spermatophyta</taxon>
        <taxon>Magnoliopsida</taxon>
        <taxon>eudicotyledons</taxon>
        <taxon>Gunneridae</taxon>
        <taxon>Pentapetalae</taxon>
        <taxon>asterids</taxon>
        <taxon>campanulids</taxon>
        <taxon>Asterales</taxon>
        <taxon>Asteraceae</taxon>
        <taxon>Cichorioideae</taxon>
        <taxon>Cichorieae</taxon>
        <taxon>Lactucinae</taxon>
        <taxon>Lactuca</taxon>
    </lineage>
</organism>
<evidence type="ECO:0000313" key="3">
    <source>
        <dbReference type="Proteomes" id="UP001177003"/>
    </source>
</evidence>
<dbReference type="EMBL" id="OX465079">
    <property type="protein sequence ID" value="CAI9274493.1"/>
    <property type="molecule type" value="Genomic_DNA"/>
</dbReference>
<dbReference type="InterPro" id="IPR007321">
    <property type="entry name" value="Transposase_28"/>
</dbReference>
<accession>A0AA35YI90</accession>
<dbReference type="Pfam" id="PF04195">
    <property type="entry name" value="Transposase_28"/>
    <property type="match status" value="1"/>
</dbReference>
<keyword evidence="3" id="KW-1185">Reference proteome</keyword>
<dbReference type="Proteomes" id="UP001177003">
    <property type="component" value="Chromosome 3"/>
</dbReference>
<feature type="domain" description="Transposase (putative) gypsy type" evidence="1">
    <location>
        <begin position="68"/>
        <end position="130"/>
    </location>
</feature>
<evidence type="ECO:0000259" key="1">
    <source>
        <dbReference type="Pfam" id="PF04195"/>
    </source>
</evidence>